<evidence type="ECO:0008006" key="3">
    <source>
        <dbReference type="Google" id="ProtNLM"/>
    </source>
</evidence>
<proteinExistence type="predicted"/>
<sequence length="409" mass="45200">MANYSILLGAGASIDAGLPSSFALTRLVFEELRKPAYEKQATLFAYVISKLQTRHVLRGGSPFDSVNIEDAYDAILRLLDRDKDPLADFVYSWDPILDLLRSPFSEKEFVSGIGETFSELSHSLARGSSSVRLSGVGRAAKAISQAIGTTGSQLASQDVSALYIHILIDLLSRSSGSTEYLRSLASFALAKSANLSTLNYDILMEQQISASGGEYDYGFDQWNTKQIVSFKKGSVRLHKLHGSVNWSGSPEQITISDPSESKSPWQRRHSLMIFGGQSSKLTPRGPFLQIRNEFEKSLMRSNRLLVVGYSFGDEHVNALLRRWVTTRDRAKLVIVDPGHVDFGRDVFSSSFRHGSNNELIKTVDMVHVKQSAAAGMQAALKEVQSRISIDHDRSINGFLPHIMVKRIAG</sequence>
<accession>A0ABY2QIE4</accession>
<protein>
    <recommendedName>
        <fullName evidence="3">SIR2-like domain-containing protein</fullName>
    </recommendedName>
</protein>
<keyword evidence="2" id="KW-1185">Reference proteome</keyword>
<reference evidence="1 2" key="1">
    <citation type="submission" date="2019-04" db="EMBL/GenBank/DDBJ databases">
        <title>Microbes associate with the intestines of laboratory mice.</title>
        <authorList>
            <person name="Navarre W."/>
            <person name="Wong E."/>
            <person name="Huang K.C."/>
            <person name="Tropini C."/>
            <person name="Ng K."/>
            <person name="Yu B."/>
        </authorList>
    </citation>
    <scope>NUCLEOTIDE SEQUENCE [LARGE SCALE GENOMIC DNA]</scope>
    <source>
        <strain evidence="1 2">NM83_B4-11</strain>
    </source>
</reference>
<dbReference type="EMBL" id="SSTI01000008">
    <property type="protein sequence ID" value="THG39338.1"/>
    <property type="molecule type" value="Genomic_DNA"/>
</dbReference>
<name>A0ABY2QIE4_9SPHN</name>
<organism evidence="1 2">
    <name type="scientific">Sphingomonas olei</name>
    <dbReference type="NCBI Taxonomy" id="1886787"/>
    <lineage>
        <taxon>Bacteria</taxon>
        <taxon>Pseudomonadati</taxon>
        <taxon>Pseudomonadota</taxon>
        <taxon>Alphaproteobacteria</taxon>
        <taxon>Sphingomonadales</taxon>
        <taxon>Sphingomonadaceae</taxon>
        <taxon>Sphingomonas</taxon>
    </lineage>
</organism>
<dbReference type="Pfam" id="PF13289">
    <property type="entry name" value="SIR2_2"/>
    <property type="match status" value="1"/>
</dbReference>
<dbReference type="Proteomes" id="UP000308038">
    <property type="component" value="Unassembled WGS sequence"/>
</dbReference>
<dbReference type="RefSeq" id="WP_136451768.1">
    <property type="nucleotide sequence ID" value="NZ_SSTI01000008.1"/>
</dbReference>
<evidence type="ECO:0000313" key="2">
    <source>
        <dbReference type="Proteomes" id="UP000308038"/>
    </source>
</evidence>
<evidence type="ECO:0000313" key="1">
    <source>
        <dbReference type="EMBL" id="THG39338.1"/>
    </source>
</evidence>
<gene>
    <name evidence="1" type="ORF">E5988_11640</name>
</gene>
<comment type="caution">
    <text evidence="1">The sequence shown here is derived from an EMBL/GenBank/DDBJ whole genome shotgun (WGS) entry which is preliminary data.</text>
</comment>